<dbReference type="InterPro" id="IPR025714">
    <property type="entry name" value="Methyltranfer_dom"/>
</dbReference>
<dbReference type="EMBL" id="JACVVK020000408">
    <property type="protein sequence ID" value="KAK7475362.1"/>
    <property type="molecule type" value="Genomic_DNA"/>
</dbReference>
<dbReference type="PANTHER" id="PTHR32026">
    <property type="entry name" value="METHYLTRANSFERASE-LIKE PROTEIN 24"/>
    <property type="match status" value="1"/>
</dbReference>
<dbReference type="Proteomes" id="UP001519460">
    <property type="component" value="Unassembled WGS sequence"/>
</dbReference>
<dbReference type="InterPro" id="IPR026913">
    <property type="entry name" value="METTL24"/>
</dbReference>
<dbReference type="PANTHER" id="PTHR32026:SF10">
    <property type="entry name" value="METHYLTRANSFERASE-LIKE PROTEIN 24-RELATED"/>
    <property type="match status" value="1"/>
</dbReference>
<protein>
    <recommendedName>
        <fullName evidence="1">Methyltransferase domain-containing protein</fullName>
    </recommendedName>
</protein>
<organism evidence="2 3">
    <name type="scientific">Batillaria attramentaria</name>
    <dbReference type="NCBI Taxonomy" id="370345"/>
    <lineage>
        <taxon>Eukaryota</taxon>
        <taxon>Metazoa</taxon>
        <taxon>Spiralia</taxon>
        <taxon>Lophotrochozoa</taxon>
        <taxon>Mollusca</taxon>
        <taxon>Gastropoda</taxon>
        <taxon>Caenogastropoda</taxon>
        <taxon>Sorbeoconcha</taxon>
        <taxon>Cerithioidea</taxon>
        <taxon>Batillariidae</taxon>
        <taxon>Batillaria</taxon>
    </lineage>
</organism>
<keyword evidence="3" id="KW-1185">Reference proteome</keyword>
<comment type="caution">
    <text evidence="2">The sequence shown here is derived from an EMBL/GenBank/DDBJ whole genome shotgun (WGS) entry which is preliminary data.</text>
</comment>
<name>A0ABD0JKB7_9CAEN</name>
<dbReference type="Pfam" id="PF13383">
    <property type="entry name" value="Methyltransf_22"/>
    <property type="match status" value="1"/>
</dbReference>
<proteinExistence type="predicted"/>
<evidence type="ECO:0000259" key="1">
    <source>
        <dbReference type="Pfam" id="PF13383"/>
    </source>
</evidence>
<gene>
    <name evidence="2" type="ORF">BaRGS_00033380</name>
</gene>
<evidence type="ECO:0000313" key="2">
    <source>
        <dbReference type="EMBL" id="KAK7475362.1"/>
    </source>
</evidence>
<dbReference type="AlphaFoldDB" id="A0ABD0JKB7"/>
<evidence type="ECO:0000313" key="3">
    <source>
        <dbReference type="Proteomes" id="UP001519460"/>
    </source>
</evidence>
<accession>A0ABD0JKB7</accession>
<reference evidence="2 3" key="1">
    <citation type="journal article" date="2023" name="Sci. Data">
        <title>Genome assembly of the Korean intertidal mud-creeper Batillaria attramentaria.</title>
        <authorList>
            <person name="Patra A.K."/>
            <person name="Ho P.T."/>
            <person name="Jun S."/>
            <person name="Lee S.J."/>
            <person name="Kim Y."/>
            <person name="Won Y.J."/>
        </authorList>
    </citation>
    <scope>NUCLEOTIDE SEQUENCE [LARGE SCALE GENOMIC DNA]</scope>
    <source>
        <strain evidence="2">Wonlab-2016</strain>
    </source>
</reference>
<sequence>MSTATLSCVLYICNLKSLPTGPDLCQTFKEHLSPDAATNRTRAWWEWACMIERELDKGEEYKCKDLRIMGDRPVCYDLPFRPRKPCLVYSFGIDFNYVFDDAMASQQDCDVFSFDPSMGEMDHQHAPKVSFKAIGLAARDSNSYQPNLDHYVKDIVTWKVRTLASIRRMLGHENRTLDILKMDIETYEWEVIRDLLASRQLSSVRQLIIEWHIFPDEPYRHRFTDMYRSLLALKRIGFRQVYVNSFDRYHHREYFNSQADVSMVNTQFLKLSTRD</sequence>
<feature type="domain" description="Methyltransferase" evidence="1">
    <location>
        <begin position="60"/>
        <end position="228"/>
    </location>
</feature>